<feature type="compositionally biased region" description="Basic and acidic residues" evidence="1">
    <location>
        <begin position="157"/>
        <end position="171"/>
    </location>
</feature>
<feature type="region of interest" description="Disordered" evidence="1">
    <location>
        <begin position="157"/>
        <end position="214"/>
    </location>
</feature>
<name>F2D0Z2_HORVV</name>
<organism evidence="2">
    <name type="scientific">Hordeum vulgare subsp. vulgare</name>
    <name type="common">Domesticated barley</name>
    <dbReference type="NCBI Taxonomy" id="112509"/>
    <lineage>
        <taxon>Eukaryota</taxon>
        <taxon>Viridiplantae</taxon>
        <taxon>Streptophyta</taxon>
        <taxon>Embryophyta</taxon>
        <taxon>Tracheophyta</taxon>
        <taxon>Spermatophyta</taxon>
        <taxon>Magnoliopsida</taxon>
        <taxon>Liliopsida</taxon>
        <taxon>Poales</taxon>
        <taxon>Poaceae</taxon>
        <taxon>BOP clade</taxon>
        <taxon>Pooideae</taxon>
        <taxon>Triticodae</taxon>
        <taxon>Triticeae</taxon>
        <taxon>Hordeinae</taxon>
        <taxon>Hordeum</taxon>
    </lineage>
</organism>
<evidence type="ECO:0000313" key="2">
    <source>
        <dbReference type="EMBL" id="BAJ88763.1"/>
    </source>
</evidence>
<accession>F2D0Z2</accession>
<protein>
    <submittedName>
        <fullName evidence="2">Predicted protein</fullName>
    </submittedName>
</protein>
<feature type="non-terminal residue" evidence="2">
    <location>
        <position position="1"/>
    </location>
</feature>
<feature type="region of interest" description="Disordered" evidence="1">
    <location>
        <begin position="94"/>
        <end position="139"/>
    </location>
</feature>
<feature type="compositionally biased region" description="Basic and acidic residues" evidence="1">
    <location>
        <begin position="125"/>
        <end position="139"/>
    </location>
</feature>
<feature type="compositionally biased region" description="Basic residues" evidence="1">
    <location>
        <begin position="205"/>
        <end position="214"/>
    </location>
</feature>
<proteinExistence type="evidence at transcript level"/>
<sequence length="214" mass="23931">SFSWTRGFLVSSAMIHSSAVHVVSVPALRNSEHRLTISWVGERTLLLAGELDVEQGVHVRVLQRRLLLRWHRLDHLLLLALPPRVDERQEELLLPPPQGEGRLETPAEETLGDGRKEGEDAGLPRSEHEPVALRGADRPHGGLVVVELHAEAHERQEVEHGVPERVHDHDPAAVGARTLLPQLVEEHAGAKRRARDGCSVSETRLRRRRRHAGP</sequence>
<dbReference type="EMBL" id="AK357549">
    <property type="protein sequence ID" value="BAJ88763.1"/>
    <property type="molecule type" value="mRNA"/>
</dbReference>
<dbReference type="AlphaFoldDB" id="F2D0Z2"/>
<reference evidence="2" key="1">
    <citation type="journal article" date="2011" name="Plant Physiol.">
        <title>Comprehensive sequence analysis of 24,783 barley full-length cDNAs derived from 12 clone libraries.</title>
        <authorList>
            <person name="Matsumoto T."/>
            <person name="Tanaka T."/>
            <person name="Sakai H."/>
            <person name="Amano N."/>
            <person name="Kanamori H."/>
            <person name="Kurita K."/>
            <person name="Kikuta A."/>
            <person name="Kamiya K."/>
            <person name="Yamamoto M."/>
            <person name="Ikawa H."/>
            <person name="Fujii N."/>
            <person name="Hori K."/>
            <person name="Itoh T."/>
            <person name="Sato K."/>
        </authorList>
    </citation>
    <scope>NUCLEOTIDE SEQUENCE</scope>
    <source>
        <tissue evidence="2">Shoot</tissue>
    </source>
</reference>
<evidence type="ECO:0000256" key="1">
    <source>
        <dbReference type="SAM" id="MobiDB-lite"/>
    </source>
</evidence>